<comment type="caution">
    <text evidence="1">The sequence shown here is derived from an EMBL/GenBank/DDBJ whole genome shotgun (WGS) entry which is preliminary data.</text>
</comment>
<proteinExistence type="predicted"/>
<protein>
    <submittedName>
        <fullName evidence="1">Uncharacterized protein</fullName>
    </submittedName>
</protein>
<dbReference type="Proteomes" id="UP000003729">
    <property type="component" value="Unassembled WGS sequence"/>
</dbReference>
<dbReference type="EMBL" id="ABXW01000011">
    <property type="protein sequence ID" value="EEB47313.1"/>
    <property type="molecule type" value="Genomic_DNA"/>
</dbReference>
<dbReference type="AlphaFoldDB" id="B6XBC1"/>
<gene>
    <name evidence="1" type="ORF">PROVALCAL_00655</name>
</gene>
<evidence type="ECO:0000313" key="2">
    <source>
        <dbReference type="Proteomes" id="UP000003729"/>
    </source>
</evidence>
<sequence>MDKLRERIIEVLQCNQLTTDEIYHLCSPDYSRSQVSCIISHLEAGGIIKKNTCEYWELINE</sequence>
<accession>B6XBC1</accession>
<organism evidence="1 2">
    <name type="scientific">Providencia alcalifaciens DSM 30120</name>
    <dbReference type="NCBI Taxonomy" id="520999"/>
    <lineage>
        <taxon>Bacteria</taxon>
        <taxon>Pseudomonadati</taxon>
        <taxon>Pseudomonadota</taxon>
        <taxon>Gammaproteobacteria</taxon>
        <taxon>Enterobacterales</taxon>
        <taxon>Morganellaceae</taxon>
        <taxon>Providencia</taxon>
    </lineage>
</organism>
<evidence type="ECO:0000313" key="1">
    <source>
        <dbReference type="EMBL" id="EEB47313.1"/>
    </source>
</evidence>
<reference evidence="1 2" key="1">
    <citation type="submission" date="2008-10" db="EMBL/GenBank/DDBJ databases">
        <title>Draft genome sequence of Providencia alcalifaciens (DSM 30120).</title>
        <authorList>
            <person name="Sudarsanam P."/>
            <person name="Ley R."/>
            <person name="Guruge J."/>
            <person name="Turnbaugh P.J."/>
            <person name="Mahowald M."/>
            <person name="Liep D."/>
            <person name="Gordon J."/>
        </authorList>
    </citation>
    <scope>NUCLEOTIDE SEQUENCE [LARGE SCALE GENOMIC DNA]</scope>
    <source>
        <strain evidence="1 2">DSM 30120</strain>
    </source>
</reference>
<reference evidence="1 2" key="2">
    <citation type="submission" date="2008-10" db="EMBL/GenBank/DDBJ databases">
        <authorList>
            <person name="Fulton L."/>
            <person name="Clifton S."/>
            <person name="Fulton B."/>
            <person name="Xu J."/>
            <person name="Minx P."/>
            <person name="Pepin K.H."/>
            <person name="Johnson M."/>
            <person name="Bhonagiri V."/>
            <person name="Nash W.E."/>
            <person name="Mardis E.R."/>
            <person name="Wilson R.K."/>
        </authorList>
    </citation>
    <scope>NUCLEOTIDE SEQUENCE [LARGE SCALE GENOMIC DNA]</scope>
    <source>
        <strain evidence="1 2">DSM 30120</strain>
    </source>
</reference>
<name>B6XBC1_9GAMM</name>
<dbReference type="eggNOG" id="ENOG502ZFD0">
    <property type="taxonomic scope" value="Bacteria"/>
</dbReference>